<comment type="caution">
    <text evidence="1">The sequence shown here is derived from an EMBL/GenBank/DDBJ whole genome shotgun (WGS) entry which is preliminary data.</text>
</comment>
<gene>
    <name evidence="1" type="ORF">H9810_02920</name>
</gene>
<name>A0A9D2F213_9FIRM</name>
<dbReference type="Gene3D" id="2.60.520.10">
    <property type="entry name" value="Phage fibre proteins"/>
    <property type="match status" value="1"/>
</dbReference>
<sequence>MITVYQNNGTTVTPLADARLYQLLSGSAVGVVLGCEVTSLGASQLRVGAGWILILGRCIEVTEETILATTSTSGAVNGRLLLHLDVSNTETPATWVTQAQTPLPDLVQEDINGSGTIYELPLATYQVDQLQITELQTVPAGILQPVVQMYTGTLLVDGWAATSGEDLTNGYNWKQTVTLVPDEANAPAVTEDSVFITGCTYTPTGVVDTDEVLDEVLAIINAGKTTSGAGTVTTLVVDKPDADFPARWAIRPGGGY</sequence>
<accession>A0A9D2F213</accession>
<proteinExistence type="predicted"/>
<reference evidence="1" key="1">
    <citation type="journal article" date="2021" name="PeerJ">
        <title>Extensive microbial diversity within the chicken gut microbiome revealed by metagenomics and culture.</title>
        <authorList>
            <person name="Gilroy R."/>
            <person name="Ravi A."/>
            <person name="Getino M."/>
            <person name="Pursley I."/>
            <person name="Horton D.L."/>
            <person name="Alikhan N.F."/>
            <person name="Baker D."/>
            <person name="Gharbi K."/>
            <person name="Hall N."/>
            <person name="Watson M."/>
            <person name="Adriaenssens E.M."/>
            <person name="Foster-Nyarko E."/>
            <person name="Jarju S."/>
            <person name="Secka A."/>
            <person name="Antonio M."/>
            <person name="Oren A."/>
            <person name="Chaudhuri R.R."/>
            <person name="La Ragione R."/>
            <person name="Hildebrand F."/>
            <person name="Pallen M.J."/>
        </authorList>
    </citation>
    <scope>NUCLEOTIDE SEQUENCE</scope>
    <source>
        <strain evidence="1">3436</strain>
    </source>
</reference>
<dbReference type="Proteomes" id="UP000824031">
    <property type="component" value="Unassembled WGS sequence"/>
</dbReference>
<evidence type="ECO:0000313" key="1">
    <source>
        <dbReference type="EMBL" id="HIZ47656.1"/>
    </source>
</evidence>
<reference evidence="1" key="2">
    <citation type="submission" date="2021-04" db="EMBL/GenBank/DDBJ databases">
        <authorList>
            <person name="Gilroy R."/>
        </authorList>
    </citation>
    <scope>NUCLEOTIDE SEQUENCE</scope>
    <source>
        <strain evidence="1">3436</strain>
    </source>
</reference>
<dbReference type="AlphaFoldDB" id="A0A9D2F213"/>
<evidence type="ECO:0000313" key="2">
    <source>
        <dbReference type="Proteomes" id="UP000824031"/>
    </source>
</evidence>
<dbReference type="EMBL" id="DXBO01000036">
    <property type="protein sequence ID" value="HIZ47656.1"/>
    <property type="molecule type" value="Genomic_DNA"/>
</dbReference>
<protein>
    <submittedName>
        <fullName evidence="1">Uncharacterized protein</fullName>
    </submittedName>
</protein>
<organism evidence="1 2">
    <name type="scientific">Candidatus Gemmiger excrementavium</name>
    <dbReference type="NCBI Taxonomy" id="2838608"/>
    <lineage>
        <taxon>Bacteria</taxon>
        <taxon>Bacillati</taxon>
        <taxon>Bacillota</taxon>
        <taxon>Clostridia</taxon>
        <taxon>Eubacteriales</taxon>
        <taxon>Gemmiger</taxon>
    </lineage>
</organism>